<comment type="similarity">
    <text evidence="1">Belongs to the LysR transcriptional regulatory family.</text>
</comment>
<evidence type="ECO:0000256" key="1">
    <source>
        <dbReference type="ARBA" id="ARBA00009437"/>
    </source>
</evidence>
<dbReference type="AlphaFoldDB" id="A0A2T3NU81"/>
<keyword evidence="2" id="KW-0805">Transcription regulation</keyword>
<dbReference type="FunFam" id="1.10.10.10:FF:000001">
    <property type="entry name" value="LysR family transcriptional regulator"/>
    <property type="match status" value="1"/>
</dbReference>
<dbReference type="GO" id="GO:0043565">
    <property type="term" value="F:sequence-specific DNA binding"/>
    <property type="evidence" value="ECO:0007669"/>
    <property type="project" value="TreeGrafter"/>
</dbReference>
<dbReference type="Proteomes" id="UP000241771">
    <property type="component" value="Unassembled WGS sequence"/>
</dbReference>
<dbReference type="SUPFAM" id="SSF53850">
    <property type="entry name" value="Periplasmic binding protein-like II"/>
    <property type="match status" value="1"/>
</dbReference>
<name>A0A2T3NU81_9GAMM</name>
<dbReference type="GO" id="GO:0003700">
    <property type="term" value="F:DNA-binding transcription factor activity"/>
    <property type="evidence" value="ECO:0007669"/>
    <property type="project" value="InterPro"/>
</dbReference>
<keyword evidence="7" id="KW-1185">Reference proteome</keyword>
<reference evidence="6 7" key="1">
    <citation type="submission" date="2018-01" db="EMBL/GenBank/DDBJ databases">
        <title>Whole genome sequencing of Histamine producing bacteria.</title>
        <authorList>
            <person name="Butler K."/>
        </authorList>
    </citation>
    <scope>NUCLEOTIDE SEQUENCE [LARGE SCALE GENOMIC DNA]</scope>
    <source>
        <strain evidence="6 7">DSM 100436</strain>
    </source>
</reference>
<dbReference type="PANTHER" id="PTHR30537">
    <property type="entry name" value="HTH-TYPE TRANSCRIPTIONAL REGULATOR"/>
    <property type="match status" value="1"/>
</dbReference>
<dbReference type="Pfam" id="PF00126">
    <property type="entry name" value="HTH_1"/>
    <property type="match status" value="1"/>
</dbReference>
<sequence length="293" mass="33174">MRLNDLKLFTTVVQLGSFTAAANALDLPRANVSRRIGELEKHLNAQLFFRTTRKLRLTQHGDIYYQELLKVIEGIEKANEAISQLDDKPVGKVRIGILPDSDEVIQPILAGFQDTYPDIELDVRFSSKGHHELYDQGFDLAFHIGALQDSSLIARHVAKVHRFLLASPDYLARYGEPSAIEELTKHRCICYRWSDGSIENTWYFTDSQVSVKPKLSSNSTGYIRQSMITGQGISFLPLMLAINAMDSGLLVRVLPEYQSKSEDVWLVYPNRLGVSRATRLLIEHILDKLPKAF</sequence>
<dbReference type="InterPro" id="IPR036390">
    <property type="entry name" value="WH_DNA-bd_sf"/>
</dbReference>
<organism evidence="6 7">
    <name type="scientific">Photobacterium sanctipauli</name>
    <dbReference type="NCBI Taxonomy" id="1342794"/>
    <lineage>
        <taxon>Bacteria</taxon>
        <taxon>Pseudomonadati</taxon>
        <taxon>Pseudomonadota</taxon>
        <taxon>Gammaproteobacteria</taxon>
        <taxon>Vibrionales</taxon>
        <taxon>Vibrionaceae</taxon>
        <taxon>Photobacterium</taxon>
    </lineage>
</organism>
<dbReference type="SUPFAM" id="SSF46785">
    <property type="entry name" value="Winged helix' DNA-binding domain"/>
    <property type="match status" value="1"/>
</dbReference>
<dbReference type="OrthoDB" id="9786526at2"/>
<dbReference type="InterPro" id="IPR000847">
    <property type="entry name" value="LysR_HTH_N"/>
</dbReference>
<dbReference type="Gene3D" id="1.10.10.10">
    <property type="entry name" value="Winged helix-like DNA-binding domain superfamily/Winged helix DNA-binding domain"/>
    <property type="match status" value="1"/>
</dbReference>
<protein>
    <submittedName>
        <fullName evidence="6">LysR family transcriptional regulator</fullName>
    </submittedName>
</protein>
<dbReference type="EMBL" id="PYMA01000005">
    <property type="protein sequence ID" value="PSW19813.1"/>
    <property type="molecule type" value="Genomic_DNA"/>
</dbReference>
<dbReference type="Pfam" id="PF03466">
    <property type="entry name" value="LysR_substrate"/>
    <property type="match status" value="1"/>
</dbReference>
<dbReference type="Gene3D" id="3.40.190.290">
    <property type="match status" value="1"/>
</dbReference>
<evidence type="ECO:0000313" key="6">
    <source>
        <dbReference type="EMBL" id="PSW19813.1"/>
    </source>
</evidence>
<dbReference type="PANTHER" id="PTHR30537:SF5">
    <property type="entry name" value="HTH-TYPE TRANSCRIPTIONAL ACTIVATOR TTDR-RELATED"/>
    <property type="match status" value="1"/>
</dbReference>
<evidence type="ECO:0000256" key="2">
    <source>
        <dbReference type="ARBA" id="ARBA00023015"/>
    </source>
</evidence>
<feature type="domain" description="HTH lysR-type" evidence="5">
    <location>
        <begin position="1"/>
        <end position="58"/>
    </location>
</feature>
<proteinExistence type="inferred from homology"/>
<dbReference type="CDD" id="cd08422">
    <property type="entry name" value="PBP2_CrgA_like"/>
    <property type="match status" value="1"/>
</dbReference>
<dbReference type="InterPro" id="IPR058163">
    <property type="entry name" value="LysR-type_TF_proteobact-type"/>
</dbReference>
<comment type="caution">
    <text evidence="6">The sequence shown here is derived from an EMBL/GenBank/DDBJ whole genome shotgun (WGS) entry which is preliminary data.</text>
</comment>
<evidence type="ECO:0000256" key="3">
    <source>
        <dbReference type="ARBA" id="ARBA00023125"/>
    </source>
</evidence>
<dbReference type="InterPro" id="IPR005119">
    <property type="entry name" value="LysR_subst-bd"/>
</dbReference>
<keyword evidence="4" id="KW-0804">Transcription</keyword>
<gene>
    <name evidence="6" type="ORF">C9I98_10130</name>
</gene>
<evidence type="ECO:0000313" key="7">
    <source>
        <dbReference type="Proteomes" id="UP000241771"/>
    </source>
</evidence>
<dbReference type="GO" id="GO:0006351">
    <property type="term" value="P:DNA-templated transcription"/>
    <property type="evidence" value="ECO:0007669"/>
    <property type="project" value="TreeGrafter"/>
</dbReference>
<evidence type="ECO:0000259" key="5">
    <source>
        <dbReference type="PROSITE" id="PS50931"/>
    </source>
</evidence>
<keyword evidence="3" id="KW-0238">DNA-binding</keyword>
<evidence type="ECO:0000256" key="4">
    <source>
        <dbReference type="ARBA" id="ARBA00023163"/>
    </source>
</evidence>
<accession>A0A2T3NU81</accession>
<dbReference type="PROSITE" id="PS50931">
    <property type="entry name" value="HTH_LYSR"/>
    <property type="match status" value="1"/>
</dbReference>
<dbReference type="InterPro" id="IPR036388">
    <property type="entry name" value="WH-like_DNA-bd_sf"/>
</dbReference>